<dbReference type="Proteomes" id="UP000323000">
    <property type="component" value="Chromosome 3"/>
</dbReference>
<name>A0A5C7I977_9ROSI</name>
<comment type="caution">
    <text evidence="3">The sequence shown here is derived from an EMBL/GenBank/DDBJ whole genome shotgun (WGS) entry which is preliminary data.</text>
</comment>
<evidence type="ECO:0000313" key="3">
    <source>
        <dbReference type="EMBL" id="TXG65704.1"/>
    </source>
</evidence>
<evidence type="ECO:0000259" key="2">
    <source>
        <dbReference type="Pfam" id="PF23247"/>
    </source>
</evidence>
<evidence type="ECO:0000313" key="4">
    <source>
        <dbReference type="Proteomes" id="UP000323000"/>
    </source>
</evidence>
<dbReference type="SUPFAM" id="SSF52058">
    <property type="entry name" value="L domain-like"/>
    <property type="match status" value="1"/>
</dbReference>
<feature type="domain" description="Disease resistance protein At4g27190-like leucine-rich repeats" evidence="2">
    <location>
        <begin position="154"/>
        <end position="303"/>
    </location>
</feature>
<dbReference type="OrthoDB" id="1747797at2759"/>
<reference evidence="4" key="1">
    <citation type="journal article" date="2019" name="Gigascience">
        <title>De novo genome assembly of the endangered Acer yangbiense, a plant species with extremely small populations endemic to Yunnan Province, China.</title>
        <authorList>
            <person name="Yang J."/>
            <person name="Wariss H.M."/>
            <person name="Tao L."/>
            <person name="Zhang R."/>
            <person name="Yun Q."/>
            <person name="Hollingsworth P."/>
            <person name="Dao Z."/>
            <person name="Luo G."/>
            <person name="Guo H."/>
            <person name="Ma Y."/>
            <person name="Sun W."/>
        </authorList>
    </citation>
    <scope>NUCLEOTIDE SEQUENCE [LARGE SCALE GENOMIC DNA]</scope>
    <source>
        <strain evidence="4">cv. Malutang</strain>
    </source>
</reference>
<accession>A0A5C7I977</accession>
<keyword evidence="1" id="KW-0611">Plant defense</keyword>
<dbReference type="Pfam" id="PF23247">
    <property type="entry name" value="LRR_RPS2"/>
    <property type="match status" value="1"/>
</dbReference>
<keyword evidence="4" id="KW-1185">Reference proteome</keyword>
<dbReference type="Gene3D" id="3.80.10.10">
    <property type="entry name" value="Ribonuclease Inhibitor"/>
    <property type="match status" value="1"/>
</dbReference>
<dbReference type="EMBL" id="VAHF01000003">
    <property type="protein sequence ID" value="TXG65704.1"/>
    <property type="molecule type" value="Genomic_DNA"/>
</dbReference>
<gene>
    <name evidence="3" type="ORF">EZV62_006979</name>
</gene>
<protein>
    <recommendedName>
        <fullName evidence="2">Disease resistance protein At4g27190-like leucine-rich repeats domain-containing protein</fullName>
    </recommendedName>
</protein>
<dbReference type="PANTHER" id="PTHR33463">
    <property type="entry name" value="NB-ARC DOMAIN-CONTAINING PROTEIN-RELATED"/>
    <property type="match status" value="1"/>
</dbReference>
<sequence length="332" mass="37922">MGTNDMVSSEWPGEDTLRKCTAIILSNGDTSELPEGMLKDVAIIGDLKSLKILSFSSSEIEKLPAEIGDKWDWSREYKTPRMLKFKLNTGIFLEDGFISQFNGIEYLFLDRLKKVLQNKQKLLTDEIRSNEVVLEDELDTPMALLDGKAVFSNLEDIIISHMDNLEMIWQDQLADNSFCKLKAMTVKHCNNLPTIFPFYMCGRWSSLEYLSVIDCGSLQEIYELQWLTCEETHDTTVNQLINLHIRCLPKLKYVWNKDPKGILSFQNLCAVRVSACQSLKNLFPASIAISLLQLEELDMYNCGVEEIVSKEGEAKAVARFVFPRMTVMPFKT</sequence>
<dbReference type="InterPro" id="IPR057135">
    <property type="entry name" value="At4g27190-like_LRR"/>
</dbReference>
<evidence type="ECO:0000256" key="1">
    <source>
        <dbReference type="ARBA" id="ARBA00022821"/>
    </source>
</evidence>
<proteinExistence type="predicted"/>
<dbReference type="AlphaFoldDB" id="A0A5C7I977"/>
<organism evidence="3 4">
    <name type="scientific">Acer yangbiense</name>
    <dbReference type="NCBI Taxonomy" id="1000413"/>
    <lineage>
        <taxon>Eukaryota</taxon>
        <taxon>Viridiplantae</taxon>
        <taxon>Streptophyta</taxon>
        <taxon>Embryophyta</taxon>
        <taxon>Tracheophyta</taxon>
        <taxon>Spermatophyta</taxon>
        <taxon>Magnoliopsida</taxon>
        <taxon>eudicotyledons</taxon>
        <taxon>Gunneridae</taxon>
        <taxon>Pentapetalae</taxon>
        <taxon>rosids</taxon>
        <taxon>malvids</taxon>
        <taxon>Sapindales</taxon>
        <taxon>Sapindaceae</taxon>
        <taxon>Hippocastanoideae</taxon>
        <taxon>Acereae</taxon>
        <taxon>Acer</taxon>
    </lineage>
</organism>
<dbReference type="InterPro" id="IPR032675">
    <property type="entry name" value="LRR_dom_sf"/>
</dbReference>
<dbReference type="PANTHER" id="PTHR33463:SF209">
    <property type="entry name" value="DISEASE RESISTANCE PROTEIN RPS2-LIKE"/>
    <property type="match status" value="1"/>
</dbReference>
<dbReference type="InterPro" id="IPR050905">
    <property type="entry name" value="Plant_NBS-LRR"/>
</dbReference>